<dbReference type="Proteomes" id="UP000484842">
    <property type="component" value="Unassembled WGS sequence"/>
</dbReference>
<reference evidence="1 2" key="1">
    <citation type="submission" date="2019-10" db="EMBL/GenBank/DDBJ databases">
        <title>Deinococcus sp. isolated from soil.</title>
        <authorList>
            <person name="Li Y."/>
            <person name="Wang J."/>
        </authorList>
    </citation>
    <scope>NUCLEOTIDE SEQUENCE [LARGE SCALE GENOMIC DNA]</scope>
    <source>
        <strain evidence="1 2">SDU3-2</strain>
    </source>
</reference>
<dbReference type="AlphaFoldDB" id="A0A7X1TRK1"/>
<comment type="caution">
    <text evidence="1">The sequence shown here is derived from an EMBL/GenBank/DDBJ whole genome shotgun (WGS) entry which is preliminary data.</text>
</comment>
<keyword evidence="2" id="KW-1185">Reference proteome</keyword>
<evidence type="ECO:0000313" key="2">
    <source>
        <dbReference type="Proteomes" id="UP000484842"/>
    </source>
</evidence>
<accession>A0A7X1TRK1</accession>
<gene>
    <name evidence="1" type="ORF">F8S09_07315</name>
</gene>
<organism evidence="1 2">
    <name type="scientific">Deinococcus terrestris</name>
    <dbReference type="NCBI Taxonomy" id="2651870"/>
    <lineage>
        <taxon>Bacteria</taxon>
        <taxon>Thermotogati</taxon>
        <taxon>Deinococcota</taxon>
        <taxon>Deinococci</taxon>
        <taxon>Deinococcales</taxon>
        <taxon>Deinococcaceae</taxon>
        <taxon>Deinococcus</taxon>
    </lineage>
</organism>
<sequence>MLERSAEKAPFAGRDLPQILGEWAVHGSSALVRVAPSPRAGAGGWILVESGHPTYAQTRQHSAAAEALSFLYAQAPGGWCQAAFLGTEEKLLAHAVSHGTTVAFRQPVTPQDRDLLPLLDGRNYAGVLLVERAFDLRVWSDRARGWLGSPAWPAEPGGYHKSLFRWAVADEPRGLQVFLDRERRSTSSLWTALERELHTELDDRAPRLLAWLRREHGRDDVSTLLHHLMPHLERVTGADAAHRFRQRFLREWLEEP</sequence>
<proteinExistence type="predicted"/>
<evidence type="ECO:0000313" key="1">
    <source>
        <dbReference type="EMBL" id="MPY66504.1"/>
    </source>
</evidence>
<protein>
    <submittedName>
        <fullName evidence="1">Uncharacterized protein</fullName>
    </submittedName>
</protein>
<dbReference type="RefSeq" id="WP_152870641.1">
    <property type="nucleotide sequence ID" value="NZ_WBSL01000002.1"/>
</dbReference>
<name>A0A7X1TRK1_9DEIO</name>
<dbReference type="EMBL" id="WBSL01000002">
    <property type="protein sequence ID" value="MPY66504.1"/>
    <property type="molecule type" value="Genomic_DNA"/>
</dbReference>